<organism evidence="3 4">
    <name type="scientific">Candidatus Gottesmanbacteria bacterium RIFCSPHIGHO2_02_FULL_39_11</name>
    <dbReference type="NCBI Taxonomy" id="1798382"/>
    <lineage>
        <taxon>Bacteria</taxon>
        <taxon>Candidatus Gottesmaniibacteriota</taxon>
    </lineage>
</organism>
<dbReference type="CDD" id="cd02440">
    <property type="entry name" value="AdoMet_MTases"/>
    <property type="match status" value="1"/>
</dbReference>
<dbReference type="STRING" id="1798382.A3D77_07415"/>
<dbReference type="Gene3D" id="2.20.130.10">
    <property type="entry name" value="CAC2371-like domains"/>
    <property type="match status" value="1"/>
</dbReference>
<keyword evidence="1" id="KW-0808">Transferase</keyword>
<dbReference type="Proteomes" id="UP000176923">
    <property type="component" value="Unassembled WGS sequence"/>
</dbReference>
<dbReference type="Pfam" id="PF13649">
    <property type="entry name" value="Methyltransf_25"/>
    <property type="match status" value="1"/>
</dbReference>
<comment type="caution">
    <text evidence="3">The sequence shown here is derived from an EMBL/GenBank/DDBJ whole genome shotgun (WGS) entry which is preliminary data.</text>
</comment>
<sequence>MNTFKKYANYYDYLYQDKNYHEETDYIDGLIRKYHLDTKSIIDFGCGTGTYDMLLGEKGYDVIGIDVSREMLKIADHRLKRSKLSNILYEYGDIRIFRSEKKYDTVLSLFHVLSYQTTDKDLMSAFKTIKFHLKKNGLFIFDFWFGPAVLTCKPEVKVKRFENDKLKLIRIAEPIIHVTENIVDVNYTLFIQDKTTGRIETLTETHNMRYLFETELKEMLKRSNLKFIHSEEFGTGKQPGLDTWGVCFIGTHL</sequence>
<dbReference type="SUPFAM" id="SSF53335">
    <property type="entry name" value="S-adenosyl-L-methionine-dependent methyltransferases"/>
    <property type="match status" value="1"/>
</dbReference>
<dbReference type="PANTHER" id="PTHR43861">
    <property type="entry name" value="TRANS-ACONITATE 2-METHYLTRANSFERASE-RELATED"/>
    <property type="match status" value="1"/>
</dbReference>
<reference evidence="3 4" key="1">
    <citation type="journal article" date="2016" name="Nat. Commun.">
        <title>Thousands of microbial genomes shed light on interconnected biogeochemical processes in an aquifer system.</title>
        <authorList>
            <person name="Anantharaman K."/>
            <person name="Brown C.T."/>
            <person name="Hug L.A."/>
            <person name="Sharon I."/>
            <person name="Castelle C.J."/>
            <person name="Probst A.J."/>
            <person name="Thomas B.C."/>
            <person name="Singh A."/>
            <person name="Wilkins M.J."/>
            <person name="Karaoz U."/>
            <person name="Brodie E.L."/>
            <person name="Williams K.H."/>
            <person name="Hubbard S.S."/>
            <person name="Banfield J.F."/>
        </authorList>
    </citation>
    <scope>NUCLEOTIDE SEQUENCE [LARGE SCALE GENOMIC DNA]</scope>
</reference>
<gene>
    <name evidence="3" type="ORF">A3D77_07415</name>
</gene>
<dbReference type="InterPro" id="IPR041698">
    <property type="entry name" value="Methyltransf_25"/>
</dbReference>
<proteinExistence type="predicted"/>
<evidence type="ECO:0000313" key="4">
    <source>
        <dbReference type="Proteomes" id="UP000176923"/>
    </source>
</evidence>
<protein>
    <recommendedName>
        <fullName evidence="2">Methyltransferase domain-containing protein</fullName>
    </recommendedName>
</protein>
<dbReference type="AlphaFoldDB" id="A0A1F5ZL75"/>
<evidence type="ECO:0000259" key="2">
    <source>
        <dbReference type="Pfam" id="PF13649"/>
    </source>
</evidence>
<dbReference type="EMBL" id="MFJL01000041">
    <property type="protein sequence ID" value="OGG12857.1"/>
    <property type="molecule type" value="Genomic_DNA"/>
</dbReference>
<dbReference type="InterPro" id="IPR029063">
    <property type="entry name" value="SAM-dependent_MTases_sf"/>
</dbReference>
<evidence type="ECO:0000313" key="3">
    <source>
        <dbReference type="EMBL" id="OGG12857.1"/>
    </source>
</evidence>
<name>A0A1F5ZL75_9BACT</name>
<dbReference type="Gene3D" id="3.40.50.150">
    <property type="entry name" value="Vaccinia Virus protein VP39"/>
    <property type="match status" value="1"/>
</dbReference>
<dbReference type="GO" id="GO:0016740">
    <property type="term" value="F:transferase activity"/>
    <property type="evidence" value="ECO:0007669"/>
    <property type="project" value="UniProtKB-KW"/>
</dbReference>
<accession>A0A1F5ZL75</accession>
<feature type="domain" description="Methyltransferase" evidence="2">
    <location>
        <begin position="41"/>
        <end position="137"/>
    </location>
</feature>
<evidence type="ECO:0000256" key="1">
    <source>
        <dbReference type="ARBA" id="ARBA00022679"/>
    </source>
</evidence>